<dbReference type="InterPro" id="IPR011008">
    <property type="entry name" value="Dimeric_a/b-barrel"/>
</dbReference>
<dbReference type="InterPro" id="IPR007138">
    <property type="entry name" value="ABM_dom"/>
</dbReference>
<dbReference type="Pfam" id="PF03992">
    <property type="entry name" value="ABM"/>
    <property type="match status" value="1"/>
</dbReference>
<dbReference type="OrthoDB" id="398761at2"/>
<accession>A0A449B7E6</accession>
<evidence type="ECO:0000259" key="1">
    <source>
        <dbReference type="Pfam" id="PF03992"/>
    </source>
</evidence>
<name>A0A449B7E6_9BACT</name>
<evidence type="ECO:0000313" key="3">
    <source>
        <dbReference type="Proteomes" id="UP000289497"/>
    </source>
</evidence>
<dbReference type="RefSeq" id="WP_036434244.1">
    <property type="nucleotide sequence ID" value="NZ_LR215039.1"/>
</dbReference>
<dbReference type="Proteomes" id="UP000289497">
    <property type="component" value="Chromosome"/>
</dbReference>
<evidence type="ECO:0000313" key="2">
    <source>
        <dbReference type="EMBL" id="VEU76507.1"/>
    </source>
</evidence>
<gene>
    <name evidence="2" type="ORF">NCTC10179_00693</name>
</gene>
<proteinExistence type="predicted"/>
<protein>
    <recommendedName>
        <fullName evidence="1">ABM domain-containing protein</fullName>
    </recommendedName>
</protein>
<keyword evidence="3" id="KW-1185">Reference proteome</keyword>
<dbReference type="KEGG" id="mcou:NCTC10179_00693"/>
<reference evidence="2 3" key="1">
    <citation type="submission" date="2019-01" db="EMBL/GenBank/DDBJ databases">
        <authorList>
            <consortium name="Pathogen Informatics"/>
        </authorList>
    </citation>
    <scope>NUCLEOTIDE SEQUENCE [LARGE SCALE GENOMIC DNA]</scope>
    <source>
        <strain evidence="2 3">NCTC10179</strain>
    </source>
</reference>
<dbReference type="Gene3D" id="3.30.70.100">
    <property type="match status" value="1"/>
</dbReference>
<dbReference type="SUPFAM" id="SSF54909">
    <property type="entry name" value="Dimeric alpha+beta barrel"/>
    <property type="match status" value="1"/>
</dbReference>
<organism evidence="2 3">
    <name type="scientific">Mycoplasmopsis columboralis</name>
    <dbReference type="NCBI Taxonomy" id="171282"/>
    <lineage>
        <taxon>Bacteria</taxon>
        <taxon>Bacillati</taxon>
        <taxon>Mycoplasmatota</taxon>
        <taxon>Mycoplasmoidales</taxon>
        <taxon>Metamycoplasmataceae</taxon>
        <taxon>Mycoplasmopsis</taxon>
    </lineage>
</organism>
<feature type="domain" description="ABM" evidence="1">
    <location>
        <begin position="9"/>
        <end position="70"/>
    </location>
</feature>
<dbReference type="EMBL" id="LR215039">
    <property type="protein sequence ID" value="VEU76507.1"/>
    <property type="molecule type" value="Genomic_DNA"/>
</dbReference>
<sequence length="93" mass="10918">MIFAKASLYQVNEEKLKGFIDYLYVLTKKTRMLANNLSFEYGFNGKEVILIERWTNASDYENHIKTEEYSKELSTLAKMSKNVTVLYQMETLS</sequence>
<dbReference type="AlphaFoldDB" id="A0A449B7E6"/>